<reference evidence="3" key="1">
    <citation type="submission" date="2023-06" db="EMBL/GenBank/DDBJ databases">
        <title>Genome-scale phylogeny and comparative genomics of the fungal order Sordariales.</title>
        <authorList>
            <consortium name="Lawrence Berkeley National Laboratory"/>
            <person name="Hensen N."/>
            <person name="Bonometti L."/>
            <person name="Westerberg I."/>
            <person name="Brannstrom I.O."/>
            <person name="Guillou S."/>
            <person name="Cros-Aarteil S."/>
            <person name="Calhoun S."/>
            <person name="Haridas S."/>
            <person name="Kuo A."/>
            <person name="Mondo S."/>
            <person name="Pangilinan J."/>
            <person name="Riley R."/>
            <person name="Labutti K."/>
            <person name="Andreopoulos B."/>
            <person name="Lipzen A."/>
            <person name="Chen C."/>
            <person name="Yanf M."/>
            <person name="Daum C."/>
            <person name="Ng V."/>
            <person name="Clum A."/>
            <person name="Steindorff A."/>
            <person name="Ohm R."/>
            <person name="Martin F."/>
            <person name="Silar P."/>
            <person name="Natvig D."/>
            <person name="Lalanne C."/>
            <person name="Gautier V."/>
            <person name="Ament-Velasquez S.L."/>
            <person name="Kruys A."/>
            <person name="Hutchinson M.I."/>
            <person name="Powell A.J."/>
            <person name="Barry K."/>
            <person name="Miller A.N."/>
            <person name="Grigoriev I.V."/>
            <person name="Debuchy R."/>
            <person name="Gladieux P."/>
            <person name="Thoren M.H."/>
            <person name="Johannesson H."/>
        </authorList>
    </citation>
    <scope>NUCLEOTIDE SEQUENCE</scope>
    <source>
        <strain evidence="3">SMH2532-1</strain>
    </source>
</reference>
<dbReference type="Proteomes" id="UP001174936">
    <property type="component" value="Unassembled WGS sequence"/>
</dbReference>
<dbReference type="EMBL" id="JAULSV010000006">
    <property type="protein sequence ID" value="KAK0640714.1"/>
    <property type="molecule type" value="Genomic_DNA"/>
</dbReference>
<organism evidence="3 4">
    <name type="scientific">Cercophora newfieldiana</name>
    <dbReference type="NCBI Taxonomy" id="92897"/>
    <lineage>
        <taxon>Eukaryota</taxon>
        <taxon>Fungi</taxon>
        <taxon>Dikarya</taxon>
        <taxon>Ascomycota</taxon>
        <taxon>Pezizomycotina</taxon>
        <taxon>Sordariomycetes</taxon>
        <taxon>Sordariomycetidae</taxon>
        <taxon>Sordariales</taxon>
        <taxon>Lasiosphaeriaceae</taxon>
        <taxon>Cercophora</taxon>
    </lineage>
</organism>
<keyword evidence="4" id="KW-1185">Reference proteome</keyword>
<accession>A0AA40CKT3</accession>
<gene>
    <name evidence="3" type="ORF">B0T16DRAFT_460872</name>
</gene>
<comment type="caution">
    <text evidence="3">The sequence shown here is derived from an EMBL/GenBank/DDBJ whole genome shotgun (WGS) entry which is preliminary data.</text>
</comment>
<feature type="domain" description="DUF7726" evidence="2">
    <location>
        <begin position="141"/>
        <end position="220"/>
    </location>
</feature>
<dbReference type="InterPro" id="IPR056143">
    <property type="entry name" value="DUF7726"/>
</dbReference>
<proteinExistence type="predicted"/>
<feature type="region of interest" description="Disordered" evidence="1">
    <location>
        <begin position="1"/>
        <end position="133"/>
    </location>
</feature>
<name>A0AA40CKT3_9PEZI</name>
<protein>
    <recommendedName>
        <fullName evidence="2">DUF7726 domain-containing protein</fullName>
    </recommendedName>
</protein>
<evidence type="ECO:0000256" key="1">
    <source>
        <dbReference type="SAM" id="MobiDB-lite"/>
    </source>
</evidence>
<sequence>MPRIRWPVGSEAHTNAVLALQEERNPSPSGIQPSPAGTPTDPAPKPAATQKRKSTGPAPEPAATRAHKSAKSAAEPPAAKKRKSTGSVPGSAATKRLKESALTTPSPASKKAKAPDTKSATNSASKLSKEPVSELLDVSGDTCDTVRSKIVAILDKDGVSKAAFMRASIVAAYGPDSGKYTQWTALSRFLSQSGALSGNTTAIYYASYVFFEKLRIKQGKPKSADREKVERLHSSGLYTKRSDYVNGTEINPSVDKHGRIGAP</sequence>
<evidence type="ECO:0000313" key="4">
    <source>
        <dbReference type="Proteomes" id="UP001174936"/>
    </source>
</evidence>
<dbReference type="PANTHER" id="PTHR42339:SF1">
    <property type="entry name" value="HISTONE H1"/>
    <property type="match status" value="1"/>
</dbReference>
<dbReference type="PANTHER" id="PTHR42339">
    <property type="entry name" value="HISTONE H1"/>
    <property type="match status" value="1"/>
</dbReference>
<evidence type="ECO:0000259" key="2">
    <source>
        <dbReference type="Pfam" id="PF24852"/>
    </source>
</evidence>
<evidence type="ECO:0000313" key="3">
    <source>
        <dbReference type="EMBL" id="KAK0640714.1"/>
    </source>
</evidence>
<dbReference type="AlphaFoldDB" id="A0AA40CKT3"/>
<dbReference type="Pfam" id="PF24852">
    <property type="entry name" value="DUF7726"/>
    <property type="match status" value="1"/>
</dbReference>